<keyword evidence="2" id="KW-1185">Reference proteome</keyword>
<accession>A0ACA9JZ77</accession>
<evidence type="ECO:0000313" key="1">
    <source>
        <dbReference type="EMBL" id="CAG8443428.1"/>
    </source>
</evidence>
<evidence type="ECO:0000313" key="2">
    <source>
        <dbReference type="Proteomes" id="UP000789702"/>
    </source>
</evidence>
<dbReference type="Proteomes" id="UP000789702">
    <property type="component" value="Unassembled WGS sequence"/>
</dbReference>
<reference evidence="1" key="1">
    <citation type="submission" date="2021-06" db="EMBL/GenBank/DDBJ databases">
        <authorList>
            <person name="Kallberg Y."/>
            <person name="Tangrot J."/>
            <person name="Rosling A."/>
        </authorList>
    </citation>
    <scope>NUCLEOTIDE SEQUENCE</scope>
    <source>
        <strain evidence="1">IL203A</strain>
    </source>
</reference>
<dbReference type="EMBL" id="CAJVPU010000196">
    <property type="protein sequence ID" value="CAG8443428.1"/>
    <property type="molecule type" value="Genomic_DNA"/>
</dbReference>
<organism evidence="1 2">
    <name type="scientific">Dentiscutata heterogama</name>
    <dbReference type="NCBI Taxonomy" id="1316150"/>
    <lineage>
        <taxon>Eukaryota</taxon>
        <taxon>Fungi</taxon>
        <taxon>Fungi incertae sedis</taxon>
        <taxon>Mucoromycota</taxon>
        <taxon>Glomeromycotina</taxon>
        <taxon>Glomeromycetes</taxon>
        <taxon>Diversisporales</taxon>
        <taxon>Gigasporaceae</taxon>
        <taxon>Dentiscutata</taxon>
    </lineage>
</organism>
<protein>
    <submittedName>
        <fullName evidence="1">17156_t:CDS:1</fullName>
    </submittedName>
</protein>
<sequence>MLKNRDKADKISNKNNNNCINIQQRVEQTQEEIIVYINPLSVANIIPRWVHLGV</sequence>
<comment type="caution">
    <text evidence="1">The sequence shown here is derived from an EMBL/GenBank/DDBJ whole genome shotgun (WGS) entry which is preliminary data.</text>
</comment>
<gene>
    <name evidence="1" type="ORF">DHETER_LOCUS413</name>
</gene>
<name>A0ACA9JZ77_9GLOM</name>
<proteinExistence type="predicted"/>